<keyword evidence="2" id="KW-1133">Transmembrane helix</keyword>
<feature type="transmembrane region" description="Helical" evidence="2">
    <location>
        <begin position="185"/>
        <end position="204"/>
    </location>
</feature>
<feature type="compositionally biased region" description="Low complexity" evidence="1">
    <location>
        <begin position="25"/>
        <end position="39"/>
    </location>
</feature>
<feature type="region of interest" description="Disordered" evidence="1">
    <location>
        <begin position="1"/>
        <end position="39"/>
    </location>
</feature>
<dbReference type="Proteomes" id="UP001215598">
    <property type="component" value="Unassembled WGS sequence"/>
</dbReference>
<sequence length="256" mass="27353">MRTLTPARTPTPSSCAPSPSPRPGAAPASSSSLASTSSLRPEVHFDPAISLSRVLSRGSGSAVPCDTRHGRSETTLLLARSHEPPLARALPHRPPHLTHMHTRTPFPRVPQKTSPIALARFFGLARPRPRSLPAQMKVRAHALALVLRAHVPVNVGLAPPSWNGREVYCNLVIADVSSCGLEAHFLWMGYSFLLFIICFAWVCGRGGGERCRSRERGVFFAGVRCDAAPIVTSSPCAVLDAGGCCREMGKVGVGRG</sequence>
<keyword evidence="4" id="KW-1185">Reference proteome</keyword>
<evidence type="ECO:0000256" key="2">
    <source>
        <dbReference type="SAM" id="Phobius"/>
    </source>
</evidence>
<dbReference type="AlphaFoldDB" id="A0AAD7HL46"/>
<evidence type="ECO:0000256" key="1">
    <source>
        <dbReference type="SAM" id="MobiDB-lite"/>
    </source>
</evidence>
<evidence type="ECO:0000313" key="4">
    <source>
        <dbReference type="Proteomes" id="UP001215598"/>
    </source>
</evidence>
<gene>
    <name evidence="3" type="ORF">B0H16DRAFT_345154</name>
</gene>
<dbReference type="EMBL" id="JARKIB010000215">
    <property type="protein sequence ID" value="KAJ7722955.1"/>
    <property type="molecule type" value="Genomic_DNA"/>
</dbReference>
<protein>
    <submittedName>
        <fullName evidence="3">Uncharacterized protein</fullName>
    </submittedName>
</protein>
<comment type="caution">
    <text evidence="3">The sequence shown here is derived from an EMBL/GenBank/DDBJ whole genome shotgun (WGS) entry which is preliminary data.</text>
</comment>
<evidence type="ECO:0000313" key="3">
    <source>
        <dbReference type="EMBL" id="KAJ7722955.1"/>
    </source>
</evidence>
<keyword evidence="2" id="KW-0812">Transmembrane</keyword>
<organism evidence="3 4">
    <name type="scientific">Mycena metata</name>
    <dbReference type="NCBI Taxonomy" id="1033252"/>
    <lineage>
        <taxon>Eukaryota</taxon>
        <taxon>Fungi</taxon>
        <taxon>Dikarya</taxon>
        <taxon>Basidiomycota</taxon>
        <taxon>Agaricomycotina</taxon>
        <taxon>Agaricomycetes</taxon>
        <taxon>Agaricomycetidae</taxon>
        <taxon>Agaricales</taxon>
        <taxon>Marasmiineae</taxon>
        <taxon>Mycenaceae</taxon>
        <taxon>Mycena</taxon>
    </lineage>
</organism>
<feature type="compositionally biased region" description="Low complexity" evidence="1">
    <location>
        <begin position="1"/>
        <end position="17"/>
    </location>
</feature>
<proteinExistence type="predicted"/>
<name>A0AAD7HL46_9AGAR</name>
<reference evidence="3" key="1">
    <citation type="submission" date="2023-03" db="EMBL/GenBank/DDBJ databases">
        <title>Massive genome expansion in bonnet fungi (Mycena s.s.) driven by repeated elements and novel gene families across ecological guilds.</title>
        <authorList>
            <consortium name="Lawrence Berkeley National Laboratory"/>
            <person name="Harder C.B."/>
            <person name="Miyauchi S."/>
            <person name="Viragh M."/>
            <person name="Kuo A."/>
            <person name="Thoen E."/>
            <person name="Andreopoulos B."/>
            <person name="Lu D."/>
            <person name="Skrede I."/>
            <person name="Drula E."/>
            <person name="Henrissat B."/>
            <person name="Morin E."/>
            <person name="Kohler A."/>
            <person name="Barry K."/>
            <person name="LaButti K."/>
            <person name="Morin E."/>
            <person name="Salamov A."/>
            <person name="Lipzen A."/>
            <person name="Mereny Z."/>
            <person name="Hegedus B."/>
            <person name="Baldrian P."/>
            <person name="Stursova M."/>
            <person name="Weitz H."/>
            <person name="Taylor A."/>
            <person name="Grigoriev I.V."/>
            <person name="Nagy L.G."/>
            <person name="Martin F."/>
            <person name="Kauserud H."/>
        </authorList>
    </citation>
    <scope>NUCLEOTIDE SEQUENCE</scope>
    <source>
        <strain evidence="3">CBHHK182m</strain>
    </source>
</reference>
<keyword evidence="2" id="KW-0472">Membrane</keyword>
<accession>A0AAD7HL46</accession>